<accession>A0ABP7GIN3</accession>
<protein>
    <submittedName>
        <fullName evidence="1">Uncharacterized protein</fullName>
    </submittedName>
</protein>
<sequence length="110" mass="11860">MQKGISGEFTDRQLGVVEDAAHVSGSFEELPHPRPDGAHRGKVTHAAPYRVIGGSPTEFAHIKAGGTEGGHSGVVVKSLRIGHPRVTPITTRHYPQYPLRALRLPSKELP</sequence>
<dbReference type="EMBL" id="BAABDD010000047">
    <property type="protein sequence ID" value="GAA3765557.1"/>
    <property type="molecule type" value="Genomic_DNA"/>
</dbReference>
<keyword evidence="2" id="KW-1185">Reference proteome</keyword>
<evidence type="ECO:0000313" key="1">
    <source>
        <dbReference type="EMBL" id="GAA3765557.1"/>
    </source>
</evidence>
<dbReference type="Proteomes" id="UP001500908">
    <property type="component" value="Unassembled WGS sequence"/>
</dbReference>
<organism evidence="1 2">
    <name type="scientific">Salinactinospora qingdaonensis</name>
    <dbReference type="NCBI Taxonomy" id="702744"/>
    <lineage>
        <taxon>Bacteria</taxon>
        <taxon>Bacillati</taxon>
        <taxon>Actinomycetota</taxon>
        <taxon>Actinomycetes</taxon>
        <taxon>Streptosporangiales</taxon>
        <taxon>Nocardiopsidaceae</taxon>
        <taxon>Salinactinospora</taxon>
    </lineage>
</organism>
<gene>
    <name evidence="1" type="ORF">GCM10022402_48580</name>
</gene>
<name>A0ABP7GIN3_9ACTN</name>
<proteinExistence type="predicted"/>
<reference evidence="2" key="1">
    <citation type="journal article" date="2019" name="Int. J. Syst. Evol. Microbiol.">
        <title>The Global Catalogue of Microorganisms (GCM) 10K type strain sequencing project: providing services to taxonomists for standard genome sequencing and annotation.</title>
        <authorList>
            <consortium name="The Broad Institute Genomics Platform"/>
            <consortium name="The Broad Institute Genome Sequencing Center for Infectious Disease"/>
            <person name="Wu L."/>
            <person name="Ma J."/>
        </authorList>
    </citation>
    <scope>NUCLEOTIDE SEQUENCE [LARGE SCALE GENOMIC DNA]</scope>
    <source>
        <strain evidence="2">JCM 17137</strain>
    </source>
</reference>
<evidence type="ECO:0000313" key="2">
    <source>
        <dbReference type="Proteomes" id="UP001500908"/>
    </source>
</evidence>
<comment type="caution">
    <text evidence="1">The sequence shown here is derived from an EMBL/GenBank/DDBJ whole genome shotgun (WGS) entry which is preliminary data.</text>
</comment>